<keyword evidence="1" id="KW-0732">Signal</keyword>
<gene>
    <name evidence="3" type="ORF">BYL167_LOCUS29264</name>
</gene>
<evidence type="ECO:0000313" key="3">
    <source>
        <dbReference type="EMBL" id="CAF4345112.1"/>
    </source>
</evidence>
<evidence type="ECO:0000256" key="1">
    <source>
        <dbReference type="ARBA" id="ARBA00022729"/>
    </source>
</evidence>
<dbReference type="InterPro" id="IPR003790">
    <property type="entry name" value="GHL10"/>
</dbReference>
<evidence type="ECO:0000259" key="2">
    <source>
        <dbReference type="Pfam" id="PF02638"/>
    </source>
</evidence>
<dbReference type="PANTHER" id="PTHR43405:SF1">
    <property type="entry name" value="GLYCOSYL HYDROLASE DIGH"/>
    <property type="match status" value="1"/>
</dbReference>
<dbReference type="EMBL" id="CAJOBH010044146">
    <property type="protein sequence ID" value="CAF4345112.1"/>
    <property type="molecule type" value="Genomic_DNA"/>
</dbReference>
<organism evidence="3 4">
    <name type="scientific">Rotaria magnacalcarata</name>
    <dbReference type="NCBI Taxonomy" id="392030"/>
    <lineage>
        <taxon>Eukaryota</taxon>
        <taxon>Metazoa</taxon>
        <taxon>Spiralia</taxon>
        <taxon>Gnathifera</taxon>
        <taxon>Rotifera</taxon>
        <taxon>Eurotatoria</taxon>
        <taxon>Bdelloidea</taxon>
        <taxon>Philodinida</taxon>
        <taxon>Philodinidae</taxon>
        <taxon>Rotaria</taxon>
    </lineage>
</organism>
<dbReference type="Proteomes" id="UP000681967">
    <property type="component" value="Unassembled WGS sequence"/>
</dbReference>
<proteinExistence type="predicted"/>
<dbReference type="Pfam" id="PF02638">
    <property type="entry name" value="GHL10"/>
    <property type="match status" value="1"/>
</dbReference>
<feature type="domain" description="Glycosyl hydrolase-like 10" evidence="2">
    <location>
        <begin position="6"/>
        <end position="66"/>
    </location>
</feature>
<reference evidence="3" key="1">
    <citation type="submission" date="2021-02" db="EMBL/GenBank/DDBJ databases">
        <authorList>
            <person name="Nowell W R."/>
        </authorList>
    </citation>
    <scope>NUCLEOTIDE SEQUENCE</scope>
</reference>
<comment type="caution">
    <text evidence="3">The sequence shown here is derived from an EMBL/GenBank/DDBJ whole genome shotgun (WGS) entry which is preliminary data.</text>
</comment>
<dbReference type="InterPro" id="IPR052177">
    <property type="entry name" value="Divisome_Glycosyl_Hydrolase"/>
</dbReference>
<accession>A0A8S2UZ72</accession>
<evidence type="ECO:0000313" key="4">
    <source>
        <dbReference type="Proteomes" id="UP000681967"/>
    </source>
</evidence>
<dbReference type="PANTHER" id="PTHR43405">
    <property type="entry name" value="GLYCOSYL HYDROLASE DIGH"/>
    <property type="match status" value="1"/>
</dbReference>
<sequence>QPIKEEFRATWIATVSNIDWPSTRTATPTQQQSELLNILNALQKLNMNAVVFQIRPVGDTFYASSLEP</sequence>
<feature type="non-terminal residue" evidence="3">
    <location>
        <position position="68"/>
    </location>
</feature>
<protein>
    <recommendedName>
        <fullName evidence="2">Glycosyl hydrolase-like 10 domain-containing protein</fullName>
    </recommendedName>
</protein>
<dbReference type="AlphaFoldDB" id="A0A8S2UZ72"/>
<name>A0A8S2UZ72_9BILA</name>